<dbReference type="InParanoid" id="E4XVQ5"/>
<evidence type="ECO:0000313" key="2">
    <source>
        <dbReference type="EMBL" id="CBY13773.1"/>
    </source>
</evidence>
<dbReference type="OrthoDB" id="10410367at2759"/>
<sequence>MKNLCIFAVLINAENNADDRLLYIMTGPKRRNPCYLKTKIETSAGGIFFAEKRCAVQVGNIVLEKNSGSDFSDIFGQVKRIRPLKMRLEVEIHVKALNSDQLNKFIRKTQPIFDDFYEEKFSAENIGDVEMHANYDGKSLDDFKDLDDFDKEQAFGEDEDFDVIFGNDDEEIFSIYGRNGGIVGARLAKKENMKSIGGAWVPALLLIGAVVAVAILFKKFVSKEGIFKTKKSESSLIF</sequence>
<keyword evidence="1" id="KW-0812">Transmembrane</keyword>
<gene>
    <name evidence="2" type="ORF">GSOID_T00006701001</name>
</gene>
<proteinExistence type="predicted"/>
<name>E4XVQ5_OIKDI</name>
<dbReference type="Proteomes" id="UP000001307">
    <property type="component" value="Unassembled WGS sequence"/>
</dbReference>
<keyword evidence="1" id="KW-0472">Membrane</keyword>
<keyword evidence="1" id="KW-1133">Transmembrane helix</keyword>
<dbReference type="AlphaFoldDB" id="E4XVQ5"/>
<dbReference type="EMBL" id="FN653218">
    <property type="protein sequence ID" value="CBY13773.1"/>
    <property type="molecule type" value="Genomic_DNA"/>
</dbReference>
<feature type="transmembrane region" description="Helical" evidence="1">
    <location>
        <begin position="199"/>
        <end position="221"/>
    </location>
</feature>
<accession>E4XVQ5</accession>
<reference evidence="2" key="1">
    <citation type="journal article" date="2010" name="Science">
        <title>Plasticity of animal genome architecture unmasked by rapid evolution of a pelagic tunicate.</title>
        <authorList>
            <person name="Denoeud F."/>
            <person name="Henriet S."/>
            <person name="Mungpakdee S."/>
            <person name="Aury J.M."/>
            <person name="Da Silva C."/>
            <person name="Brinkmann H."/>
            <person name="Mikhaleva J."/>
            <person name="Olsen L.C."/>
            <person name="Jubin C."/>
            <person name="Canestro C."/>
            <person name="Bouquet J.M."/>
            <person name="Danks G."/>
            <person name="Poulain J."/>
            <person name="Campsteijn C."/>
            <person name="Adamski M."/>
            <person name="Cross I."/>
            <person name="Yadetie F."/>
            <person name="Muffato M."/>
            <person name="Louis A."/>
            <person name="Butcher S."/>
            <person name="Tsagkogeorga G."/>
            <person name="Konrad A."/>
            <person name="Singh S."/>
            <person name="Jensen M.F."/>
            <person name="Cong E.H."/>
            <person name="Eikeseth-Otteraa H."/>
            <person name="Noel B."/>
            <person name="Anthouard V."/>
            <person name="Porcel B.M."/>
            <person name="Kachouri-Lafond R."/>
            <person name="Nishino A."/>
            <person name="Ugolini M."/>
            <person name="Chourrout P."/>
            <person name="Nishida H."/>
            <person name="Aasland R."/>
            <person name="Huzurbazar S."/>
            <person name="Westhof E."/>
            <person name="Delsuc F."/>
            <person name="Lehrach H."/>
            <person name="Reinhardt R."/>
            <person name="Weissenbach J."/>
            <person name="Roy S.W."/>
            <person name="Artiguenave F."/>
            <person name="Postlethwait J.H."/>
            <person name="Manak J.R."/>
            <person name="Thompson E.M."/>
            <person name="Jaillon O."/>
            <person name="Du Pasquier L."/>
            <person name="Boudinot P."/>
            <person name="Liberles D.A."/>
            <person name="Volff J.N."/>
            <person name="Philippe H."/>
            <person name="Lenhard B."/>
            <person name="Roest Crollius H."/>
            <person name="Wincker P."/>
            <person name="Chourrout D."/>
        </authorList>
    </citation>
    <scope>NUCLEOTIDE SEQUENCE [LARGE SCALE GENOMIC DNA]</scope>
</reference>
<evidence type="ECO:0000256" key="1">
    <source>
        <dbReference type="SAM" id="Phobius"/>
    </source>
</evidence>
<organism evidence="2">
    <name type="scientific">Oikopleura dioica</name>
    <name type="common">Tunicate</name>
    <dbReference type="NCBI Taxonomy" id="34765"/>
    <lineage>
        <taxon>Eukaryota</taxon>
        <taxon>Metazoa</taxon>
        <taxon>Chordata</taxon>
        <taxon>Tunicata</taxon>
        <taxon>Appendicularia</taxon>
        <taxon>Copelata</taxon>
        <taxon>Oikopleuridae</taxon>
        <taxon>Oikopleura</taxon>
    </lineage>
</organism>
<evidence type="ECO:0000313" key="3">
    <source>
        <dbReference type="Proteomes" id="UP000001307"/>
    </source>
</evidence>
<keyword evidence="3" id="KW-1185">Reference proteome</keyword>
<protein>
    <submittedName>
        <fullName evidence="2">Uncharacterized protein</fullName>
    </submittedName>
</protein>